<proteinExistence type="predicted"/>
<feature type="region of interest" description="Disordered" evidence="1">
    <location>
        <begin position="69"/>
        <end position="112"/>
    </location>
</feature>
<evidence type="ECO:0000313" key="3">
    <source>
        <dbReference type="Proteomes" id="UP000029055"/>
    </source>
</evidence>
<feature type="region of interest" description="Disordered" evidence="1">
    <location>
        <begin position="142"/>
        <end position="169"/>
    </location>
</feature>
<sequence length="169" mass="18114">MSVPAITDGSLAILAKDPSALSAQAERLGLSVTDATDPDSAEGRMLTAMCGTRECAISRPCEHVAVISEQLPEPQDGQTRSIKDPKAKTEPETTTRVLPVIRPDGGPEAETMEFPRAARDMELKEHLRLLIEQRVTEKLGDGVDLTPVLGTPGTDGATRRTIRKEGQSS</sequence>
<organism evidence="2 3">
    <name type="scientific">Bifidobacterium subtile</name>
    <dbReference type="NCBI Taxonomy" id="77635"/>
    <lineage>
        <taxon>Bacteria</taxon>
        <taxon>Bacillati</taxon>
        <taxon>Actinomycetota</taxon>
        <taxon>Actinomycetes</taxon>
        <taxon>Bifidobacteriales</taxon>
        <taxon>Bifidobacteriaceae</taxon>
        <taxon>Bifidobacterium</taxon>
    </lineage>
</organism>
<dbReference type="RefSeq" id="WP_024464607.1">
    <property type="nucleotide sequence ID" value="NZ_CP062939.1"/>
</dbReference>
<comment type="caution">
    <text evidence="2">The sequence shown here is derived from an EMBL/GenBank/DDBJ whole genome shotgun (WGS) entry which is preliminary data.</text>
</comment>
<feature type="compositionally biased region" description="Basic and acidic residues" evidence="1">
    <location>
        <begin position="81"/>
        <end position="93"/>
    </location>
</feature>
<dbReference type="STRING" id="77635.BISU_1937"/>
<evidence type="ECO:0000313" key="2">
    <source>
        <dbReference type="EMBL" id="KFJ01376.1"/>
    </source>
</evidence>
<reference evidence="2 3" key="1">
    <citation type="submission" date="2014-03" db="EMBL/GenBank/DDBJ databases">
        <title>Genomics of Bifidobacteria.</title>
        <authorList>
            <person name="Ventura M."/>
            <person name="Milani C."/>
            <person name="Lugli G.A."/>
        </authorList>
    </citation>
    <scope>NUCLEOTIDE SEQUENCE [LARGE SCALE GENOMIC DNA]</scope>
    <source>
        <strain evidence="2 3">LMG 11597</strain>
    </source>
</reference>
<keyword evidence="3" id="KW-1185">Reference proteome</keyword>
<dbReference type="Proteomes" id="UP000029055">
    <property type="component" value="Unassembled WGS sequence"/>
</dbReference>
<accession>A0A087E0S5</accession>
<dbReference type="AlphaFoldDB" id="A0A087E0S5"/>
<dbReference type="EMBL" id="JGZR01000010">
    <property type="protein sequence ID" value="KFJ01376.1"/>
    <property type="molecule type" value="Genomic_DNA"/>
</dbReference>
<name>A0A087E0S5_9BIFI</name>
<protein>
    <submittedName>
        <fullName evidence="2">Uncharacterized protein</fullName>
    </submittedName>
</protein>
<gene>
    <name evidence="2" type="ORF">BISU_1937</name>
</gene>
<evidence type="ECO:0000256" key="1">
    <source>
        <dbReference type="SAM" id="MobiDB-lite"/>
    </source>
</evidence>